<keyword evidence="2" id="KW-1185">Reference proteome</keyword>
<comment type="caution">
    <text evidence="1">The sequence shown here is derived from an EMBL/GenBank/DDBJ whole genome shotgun (WGS) entry which is preliminary data.</text>
</comment>
<dbReference type="RefSeq" id="WP_161823462.1">
    <property type="nucleotide sequence ID" value="NZ_WVIC01000001.1"/>
</dbReference>
<dbReference type="EMBL" id="WVIC01000001">
    <property type="protein sequence ID" value="NCJ04987.1"/>
    <property type="molecule type" value="Genomic_DNA"/>
</dbReference>
<evidence type="ECO:0000313" key="2">
    <source>
        <dbReference type="Proteomes" id="UP000607397"/>
    </source>
</evidence>
<evidence type="ECO:0000313" key="1">
    <source>
        <dbReference type="EMBL" id="NCJ04987.1"/>
    </source>
</evidence>
<accession>A0A8K1ZWK4</accession>
<dbReference type="Proteomes" id="UP000607397">
    <property type="component" value="Unassembled WGS sequence"/>
</dbReference>
<organism evidence="1 2">
    <name type="scientific">Petrachloros mirabilis ULC683</name>
    <dbReference type="NCBI Taxonomy" id="2781853"/>
    <lineage>
        <taxon>Bacteria</taxon>
        <taxon>Bacillati</taxon>
        <taxon>Cyanobacteriota</taxon>
        <taxon>Cyanophyceae</taxon>
        <taxon>Synechococcales</taxon>
        <taxon>Petrachlorosaceae</taxon>
        <taxon>Petrachloros</taxon>
        <taxon>Petrachloros mirabilis</taxon>
    </lineage>
</organism>
<reference evidence="1" key="1">
    <citation type="submission" date="2019-12" db="EMBL/GenBank/DDBJ databases">
        <title>High-Quality draft genome sequences of three cyanobacteria isolated from the limestone walls of the Old Cathedral of Coimbra.</title>
        <authorList>
            <person name="Tiago I."/>
            <person name="Soares F."/>
            <person name="Portugal A."/>
        </authorList>
    </citation>
    <scope>NUCLEOTIDE SEQUENCE [LARGE SCALE GENOMIC DNA]</scope>
    <source>
        <strain evidence="1">C</strain>
    </source>
</reference>
<name>A0A8K1ZWK4_9CYAN</name>
<dbReference type="AlphaFoldDB" id="A0A8K1ZWK4"/>
<gene>
    <name evidence="1" type="ORF">GS597_00310</name>
</gene>
<protein>
    <submittedName>
        <fullName evidence="1">Uncharacterized protein</fullName>
    </submittedName>
</protein>
<proteinExistence type="predicted"/>
<sequence>MAKISISLPNELVQYVDTHVDNRSALIESLLEQWKLHQEDRGLAEACAVVDELELGWDSEWQALAISDMEASGS</sequence>